<comment type="caution">
    <text evidence="1">The sequence shown here is derived from an EMBL/GenBank/DDBJ whole genome shotgun (WGS) entry which is preliminary data.</text>
</comment>
<dbReference type="Proteomes" id="UP001157502">
    <property type="component" value="Chromosome 2"/>
</dbReference>
<dbReference type="EMBL" id="CM055729">
    <property type="protein sequence ID" value="KAJ8015206.1"/>
    <property type="molecule type" value="Genomic_DNA"/>
</dbReference>
<protein>
    <submittedName>
        <fullName evidence="1">Uncharacterized protein</fullName>
    </submittedName>
</protein>
<gene>
    <name evidence="1" type="ORF">DPEC_G00023730</name>
</gene>
<accession>A0ACC2HGT2</accession>
<proteinExistence type="predicted"/>
<reference evidence="1" key="1">
    <citation type="submission" date="2021-05" db="EMBL/GenBank/DDBJ databases">
        <authorList>
            <person name="Pan Q."/>
            <person name="Jouanno E."/>
            <person name="Zahm M."/>
            <person name="Klopp C."/>
            <person name="Cabau C."/>
            <person name="Louis A."/>
            <person name="Berthelot C."/>
            <person name="Parey E."/>
            <person name="Roest Crollius H."/>
            <person name="Montfort J."/>
            <person name="Robinson-Rechavi M."/>
            <person name="Bouchez O."/>
            <person name="Lampietro C."/>
            <person name="Lopez Roques C."/>
            <person name="Donnadieu C."/>
            <person name="Postlethwait J."/>
            <person name="Bobe J."/>
            <person name="Dillon D."/>
            <person name="Chandos A."/>
            <person name="von Hippel F."/>
            <person name="Guiguen Y."/>
        </authorList>
    </citation>
    <scope>NUCLEOTIDE SEQUENCE</scope>
    <source>
        <strain evidence="1">YG-Jan2019</strain>
    </source>
</reference>
<evidence type="ECO:0000313" key="2">
    <source>
        <dbReference type="Proteomes" id="UP001157502"/>
    </source>
</evidence>
<sequence length="100" mass="11237">MLGSKSPVPQEQYPPGLALVFCLGHELVSARRRRHTVVNNGEKPPREEESASTDNHPRSIWRSFAIILFDTLSVFDEAPTCRATKSRKDGKERGCTLTRT</sequence>
<keyword evidence="2" id="KW-1185">Reference proteome</keyword>
<evidence type="ECO:0000313" key="1">
    <source>
        <dbReference type="EMBL" id="KAJ8015206.1"/>
    </source>
</evidence>
<organism evidence="1 2">
    <name type="scientific">Dallia pectoralis</name>
    <name type="common">Alaska blackfish</name>
    <dbReference type="NCBI Taxonomy" id="75939"/>
    <lineage>
        <taxon>Eukaryota</taxon>
        <taxon>Metazoa</taxon>
        <taxon>Chordata</taxon>
        <taxon>Craniata</taxon>
        <taxon>Vertebrata</taxon>
        <taxon>Euteleostomi</taxon>
        <taxon>Actinopterygii</taxon>
        <taxon>Neopterygii</taxon>
        <taxon>Teleostei</taxon>
        <taxon>Protacanthopterygii</taxon>
        <taxon>Esociformes</taxon>
        <taxon>Umbridae</taxon>
        <taxon>Dallia</taxon>
    </lineage>
</organism>
<name>A0ACC2HGT2_DALPE</name>